<keyword evidence="3" id="KW-0614">Plasmid</keyword>
<evidence type="ECO:0000313" key="3">
    <source>
        <dbReference type="EMBL" id="QDH18090.1"/>
    </source>
</evidence>
<accession>A0A4Y6UMU1</accession>
<gene>
    <name evidence="3" type="ORF">E3D00_10335</name>
</gene>
<dbReference type="KEGG" id="ssam:E3D00_10335"/>
<dbReference type="InterPro" id="IPR015002">
    <property type="entry name" value="T6SS_Tdi1_C"/>
</dbReference>
<sequence length="231" mass="26800">MSEIDPRSDIREYIKKYGVLKNQRNVSEEICQKYKGKLPQALIQFWREYGIGTWLDGKFQFCIPSDYADIVDILFEGDPDIRPQRTHIVGFSAFGDLLIWNEDLQTCEVNLPLSTMKIYQWNYNELGSKNYYLKGPIAALSFDHRYNFPTDNKNYTSLFKETLDVIGEITLGECYGFFPALALGGVPALKHIKKVDAKVHFNMLAQMGPLRIRRLNEQEEIEFFRYAGAEQ</sequence>
<dbReference type="EMBL" id="CP038142">
    <property type="protein sequence ID" value="QDH18090.1"/>
    <property type="molecule type" value="Genomic_DNA"/>
</dbReference>
<feature type="domain" description="T6SS immunity protein Tdi1 C-terminal" evidence="2">
    <location>
        <begin position="153"/>
        <end position="207"/>
    </location>
</feature>
<geneLocation type="plasmid" evidence="3">
    <name>unnamed1</name>
</geneLocation>
<dbReference type="RefSeq" id="WP_141462477.1">
    <property type="nucleotide sequence ID" value="NZ_CP038142.1"/>
</dbReference>
<proteinExistence type="predicted"/>
<dbReference type="Pfam" id="PF08906">
    <property type="entry name" value="T6SS_Tdi1_C"/>
    <property type="match status" value="1"/>
</dbReference>
<evidence type="ECO:0000259" key="2">
    <source>
        <dbReference type="Pfam" id="PF08906"/>
    </source>
</evidence>
<evidence type="ECO:0000259" key="1">
    <source>
        <dbReference type="Pfam" id="PF08887"/>
    </source>
</evidence>
<name>A0A4Y6UMU1_9PROT</name>
<keyword evidence="4" id="KW-1185">Reference proteome</keyword>
<dbReference type="OrthoDB" id="7281660at2"/>
<dbReference type="Proteomes" id="UP000316313">
    <property type="component" value="Plasmid unnamed1"/>
</dbReference>
<evidence type="ECO:0000313" key="4">
    <source>
        <dbReference type="Proteomes" id="UP000316313"/>
    </source>
</evidence>
<protein>
    <submittedName>
        <fullName evidence="3">DUF1851 domain-containing protein</fullName>
    </submittedName>
</protein>
<dbReference type="InterPro" id="IPR014983">
    <property type="entry name" value="GAD-rel"/>
</dbReference>
<dbReference type="Pfam" id="PF08887">
    <property type="entry name" value="GAD-like"/>
    <property type="match status" value="1"/>
</dbReference>
<organism evidence="3 4">
    <name type="scientific">Swingsia samuiensis</name>
    <dbReference type="NCBI Taxonomy" id="1293412"/>
    <lineage>
        <taxon>Bacteria</taxon>
        <taxon>Pseudomonadati</taxon>
        <taxon>Pseudomonadota</taxon>
        <taxon>Alphaproteobacteria</taxon>
        <taxon>Acetobacterales</taxon>
        <taxon>Acetobacteraceae</taxon>
        <taxon>Swingsia</taxon>
    </lineage>
</organism>
<feature type="domain" description="GAD-related" evidence="1">
    <location>
        <begin position="12"/>
        <end position="111"/>
    </location>
</feature>
<reference evidence="3 4" key="1">
    <citation type="submission" date="2019-03" db="EMBL/GenBank/DDBJ databases">
        <title>The complete genome sequence of Swingsia samuiensis NBRC107927(T).</title>
        <authorList>
            <person name="Chua K.-O."/>
            <person name="Chan K.-G."/>
            <person name="See-Too W.-S."/>
        </authorList>
    </citation>
    <scope>NUCLEOTIDE SEQUENCE [LARGE SCALE GENOMIC DNA]</scope>
    <source>
        <strain evidence="3 4">AH83</strain>
        <plasmid evidence="3 4">unnamed1</plasmid>
    </source>
</reference>
<dbReference type="AlphaFoldDB" id="A0A4Y6UMU1"/>